<organism evidence="2 3">
    <name type="scientific">Ceratopteris richardii</name>
    <name type="common">Triangle waterfern</name>
    <dbReference type="NCBI Taxonomy" id="49495"/>
    <lineage>
        <taxon>Eukaryota</taxon>
        <taxon>Viridiplantae</taxon>
        <taxon>Streptophyta</taxon>
        <taxon>Embryophyta</taxon>
        <taxon>Tracheophyta</taxon>
        <taxon>Polypodiopsida</taxon>
        <taxon>Polypodiidae</taxon>
        <taxon>Polypodiales</taxon>
        <taxon>Pteridineae</taxon>
        <taxon>Pteridaceae</taxon>
        <taxon>Parkerioideae</taxon>
        <taxon>Ceratopteris</taxon>
    </lineage>
</organism>
<reference evidence="2" key="1">
    <citation type="submission" date="2021-08" db="EMBL/GenBank/DDBJ databases">
        <title>WGS assembly of Ceratopteris richardii.</title>
        <authorList>
            <person name="Marchant D.B."/>
            <person name="Chen G."/>
            <person name="Jenkins J."/>
            <person name="Shu S."/>
            <person name="Leebens-Mack J."/>
            <person name="Grimwood J."/>
            <person name="Schmutz J."/>
            <person name="Soltis P."/>
            <person name="Soltis D."/>
            <person name="Chen Z.-H."/>
        </authorList>
    </citation>
    <scope>NUCLEOTIDE SEQUENCE</scope>
    <source>
        <strain evidence="2">Whitten #5841</strain>
        <tissue evidence="2">Leaf</tissue>
    </source>
</reference>
<evidence type="ECO:0000313" key="3">
    <source>
        <dbReference type="Proteomes" id="UP000825935"/>
    </source>
</evidence>
<proteinExistence type="predicted"/>
<dbReference type="OrthoDB" id="1919377at2759"/>
<accession>A0A8T2RD37</accession>
<feature type="transmembrane region" description="Helical" evidence="1">
    <location>
        <begin position="7"/>
        <end position="29"/>
    </location>
</feature>
<keyword evidence="1" id="KW-1133">Transmembrane helix</keyword>
<dbReference type="PANTHER" id="PTHR33294">
    <property type="entry name" value="AWPM-19-LIKE FAMILY PROTEIN"/>
    <property type="match status" value="1"/>
</dbReference>
<feature type="transmembrane region" description="Helical" evidence="1">
    <location>
        <begin position="80"/>
        <end position="99"/>
    </location>
</feature>
<keyword evidence="1" id="KW-0812">Transmembrane</keyword>
<dbReference type="AlphaFoldDB" id="A0A8T2RD37"/>
<gene>
    <name evidence="2" type="ORF">KP509_28G025700</name>
</gene>
<dbReference type="EMBL" id="CM035433">
    <property type="protein sequence ID" value="KAH7293433.1"/>
    <property type="molecule type" value="Genomic_DNA"/>
</dbReference>
<dbReference type="Proteomes" id="UP000825935">
    <property type="component" value="Chromosome 28"/>
</dbReference>
<dbReference type="InterPro" id="IPR008390">
    <property type="entry name" value="AWPM-19"/>
</dbReference>
<name>A0A8T2RD37_CERRI</name>
<dbReference type="OMA" id="FAGGHHI"/>
<evidence type="ECO:0000256" key="1">
    <source>
        <dbReference type="SAM" id="Phobius"/>
    </source>
</evidence>
<protein>
    <submittedName>
        <fullName evidence="2">Uncharacterized protein</fullName>
    </submittedName>
</protein>
<feature type="transmembrane region" description="Helical" evidence="1">
    <location>
        <begin position="119"/>
        <end position="140"/>
    </location>
</feature>
<dbReference type="PANTHER" id="PTHR33294:SF5">
    <property type="entry name" value="AWPM-19-LIKE FAMILY PROTEIN"/>
    <property type="match status" value="1"/>
</dbReference>
<keyword evidence="3" id="KW-1185">Reference proteome</keyword>
<feature type="transmembrane region" description="Helical" evidence="1">
    <location>
        <begin position="49"/>
        <end position="68"/>
    </location>
</feature>
<comment type="caution">
    <text evidence="2">The sequence shown here is derived from an EMBL/GenBank/DDBJ whole genome shotgun (WGS) entry which is preliminary data.</text>
</comment>
<evidence type="ECO:0000313" key="2">
    <source>
        <dbReference type="EMBL" id="KAH7293433.1"/>
    </source>
</evidence>
<keyword evidence="1" id="KW-0472">Membrane</keyword>
<sequence>MAMSKTMAAPLLVLTFLMYLIVLGIAGWAFNRILDTGGIAGANSATFPFVLLSLIAGVVGVASSLTGIHHMKAWRTDSGSSAAASALIAWLLTLLAFGLACKEIHTSRFRGSRLKTLEAFVIIVSASQLVYLLLLHASLLSKRPFYNDAAPRGYGEHELGDKHKMGVPSAA</sequence>
<dbReference type="Pfam" id="PF05512">
    <property type="entry name" value="AWPM-19"/>
    <property type="match status" value="1"/>
</dbReference>